<accession>A0A1G6D2D2</accession>
<feature type="chain" id="PRO_5011769444" evidence="1">
    <location>
        <begin position="21"/>
        <end position="130"/>
    </location>
</feature>
<name>A0A1G6D2D2_9HYPH</name>
<keyword evidence="3" id="KW-1185">Reference proteome</keyword>
<evidence type="ECO:0000313" key="2">
    <source>
        <dbReference type="EMBL" id="SDB39270.1"/>
    </source>
</evidence>
<dbReference type="RefSeq" id="WP_090877234.1">
    <property type="nucleotide sequence ID" value="NZ_FMXQ01000006.1"/>
</dbReference>
<evidence type="ECO:0000313" key="3">
    <source>
        <dbReference type="Proteomes" id="UP000199071"/>
    </source>
</evidence>
<proteinExistence type="predicted"/>
<gene>
    <name evidence="2" type="ORF">SAMN02982931_02918</name>
</gene>
<sequence>MNKTACAVIALALSGAAAEAGEAIPLRGLFCQTEAQIHDASDKLRAGLPAAMVAESMNREGVHCVYADRIDYVVETPYIIDEDSRGSLFTYEASLTGIRAGDNLRPIEPPLPIYFVRPDRIAGAVAAGKV</sequence>
<keyword evidence="1" id="KW-0732">Signal</keyword>
<dbReference type="AlphaFoldDB" id="A0A1G6D2D2"/>
<reference evidence="2 3" key="1">
    <citation type="submission" date="2016-10" db="EMBL/GenBank/DDBJ databases">
        <authorList>
            <person name="de Groot N.N."/>
        </authorList>
    </citation>
    <scope>NUCLEOTIDE SEQUENCE [LARGE SCALE GENOMIC DNA]</scope>
    <source>
        <strain evidence="2 3">ATCC 35022</strain>
    </source>
</reference>
<feature type="signal peptide" evidence="1">
    <location>
        <begin position="1"/>
        <end position="20"/>
    </location>
</feature>
<protein>
    <submittedName>
        <fullName evidence="2">Uncharacterized protein</fullName>
    </submittedName>
</protein>
<organism evidence="2 3">
    <name type="scientific">Bauldia litoralis</name>
    <dbReference type="NCBI Taxonomy" id="665467"/>
    <lineage>
        <taxon>Bacteria</taxon>
        <taxon>Pseudomonadati</taxon>
        <taxon>Pseudomonadota</taxon>
        <taxon>Alphaproteobacteria</taxon>
        <taxon>Hyphomicrobiales</taxon>
        <taxon>Kaistiaceae</taxon>
        <taxon>Bauldia</taxon>
    </lineage>
</organism>
<dbReference type="EMBL" id="FMXQ01000006">
    <property type="protein sequence ID" value="SDB39270.1"/>
    <property type="molecule type" value="Genomic_DNA"/>
</dbReference>
<evidence type="ECO:0000256" key="1">
    <source>
        <dbReference type="SAM" id="SignalP"/>
    </source>
</evidence>
<dbReference type="Proteomes" id="UP000199071">
    <property type="component" value="Unassembled WGS sequence"/>
</dbReference>
<dbReference type="STRING" id="665467.SAMN02982931_02918"/>